<evidence type="ECO:0000259" key="4">
    <source>
        <dbReference type="PROSITE" id="PS01031"/>
    </source>
</evidence>
<dbReference type="Pfam" id="PF00011">
    <property type="entry name" value="HSP20"/>
    <property type="match status" value="1"/>
</dbReference>
<dbReference type="PANTHER" id="PTHR45640:SF26">
    <property type="entry name" value="RE23625P"/>
    <property type="match status" value="1"/>
</dbReference>
<sequence length="384" mass="44150">MNRYYSDRNQVYYTNRQNSGVIQASGWQSPVPNASRIVTSQTPSIRLVVDCPFGFKKCDYTIDKSQPGRLIIAARRRHRFKTDYFLLNDPNQVTYQTFTIPGDADVDQLQSHVERSTNRLIIEIPRLPLLYNQSPDNTQWTYDNKKYSQKYVNNNQKVEYRVDCRGYTADQLKVYVQGRDLIVQGKTSRSSSSSSDPNQRRTSQKFSRKIPLTNAVDSSQIISYFENGDLIIQAPLKSDDAIMPSSTPIIINRSTGDYARAQSPTPTNTHHYQQHQQRRDRSNLSRTYGPAAADDDDGDAGDRRPLSPIRREQSAESLAHPSYRLSRDFEENRPKRTTIQERYFNNNRSDSPAKPFGRSVYYPTNNVVTTRTTYHTSPGEVDFD</sequence>
<dbReference type="Proteomes" id="UP000663828">
    <property type="component" value="Unassembled WGS sequence"/>
</dbReference>
<dbReference type="InterPro" id="IPR008978">
    <property type="entry name" value="HSP20-like_chaperone"/>
</dbReference>
<dbReference type="InterPro" id="IPR001436">
    <property type="entry name" value="Alpha-crystallin/sHSP_animal"/>
</dbReference>
<comment type="caution">
    <text evidence="5">The sequence shown here is derived from an EMBL/GenBank/DDBJ whole genome shotgun (WGS) entry which is preliminary data.</text>
</comment>
<dbReference type="GO" id="GO:0009408">
    <property type="term" value="P:response to heat"/>
    <property type="evidence" value="ECO:0007669"/>
    <property type="project" value="TreeGrafter"/>
</dbReference>
<reference evidence="5" key="1">
    <citation type="submission" date="2021-02" db="EMBL/GenBank/DDBJ databases">
        <authorList>
            <person name="Nowell W R."/>
        </authorList>
    </citation>
    <scope>NUCLEOTIDE SEQUENCE</scope>
</reference>
<feature type="region of interest" description="Disordered" evidence="3">
    <location>
        <begin position="258"/>
        <end position="337"/>
    </location>
</feature>
<gene>
    <name evidence="5" type="ORF">XAT740_LOCUS2210</name>
</gene>
<evidence type="ECO:0000313" key="5">
    <source>
        <dbReference type="EMBL" id="CAF0785615.1"/>
    </source>
</evidence>
<evidence type="ECO:0000256" key="1">
    <source>
        <dbReference type="PROSITE-ProRule" id="PRU00285"/>
    </source>
</evidence>
<evidence type="ECO:0000256" key="2">
    <source>
        <dbReference type="RuleBase" id="RU003616"/>
    </source>
</evidence>
<evidence type="ECO:0000313" key="6">
    <source>
        <dbReference type="Proteomes" id="UP000663828"/>
    </source>
</evidence>
<dbReference type="InterPro" id="IPR002068">
    <property type="entry name" value="A-crystallin/Hsp20_dom"/>
</dbReference>
<dbReference type="GO" id="GO:0051082">
    <property type="term" value="F:unfolded protein binding"/>
    <property type="evidence" value="ECO:0007669"/>
    <property type="project" value="TreeGrafter"/>
</dbReference>
<dbReference type="SUPFAM" id="SSF49764">
    <property type="entry name" value="HSP20-like chaperones"/>
    <property type="match status" value="1"/>
</dbReference>
<dbReference type="GO" id="GO:0005634">
    <property type="term" value="C:nucleus"/>
    <property type="evidence" value="ECO:0007669"/>
    <property type="project" value="TreeGrafter"/>
</dbReference>
<name>A0A813RR53_ADIRI</name>
<proteinExistence type="inferred from homology"/>
<dbReference type="AlphaFoldDB" id="A0A813RR53"/>
<feature type="compositionally biased region" description="Basic and acidic residues" evidence="3">
    <location>
        <begin position="300"/>
        <end position="314"/>
    </location>
</feature>
<protein>
    <recommendedName>
        <fullName evidence="4">SHSP domain-containing protein</fullName>
    </recommendedName>
</protein>
<dbReference type="EMBL" id="CAJNOR010000074">
    <property type="protein sequence ID" value="CAF0785615.1"/>
    <property type="molecule type" value="Genomic_DNA"/>
</dbReference>
<dbReference type="GO" id="GO:0005737">
    <property type="term" value="C:cytoplasm"/>
    <property type="evidence" value="ECO:0007669"/>
    <property type="project" value="TreeGrafter"/>
</dbReference>
<dbReference type="PANTHER" id="PTHR45640">
    <property type="entry name" value="HEAT SHOCK PROTEIN HSP-12.2-RELATED"/>
    <property type="match status" value="1"/>
</dbReference>
<comment type="similarity">
    <text evidence="1 2">Belongs to the small heat shock protein (HSP20) family.</text>
</comment>
<dbReference type="GO" id="GO:0042026">
    <property type="term" value="P:protein refolding"/>
    <property type="evidence" value="ECO:0007669"/>
    <property type="project" value="TreeGrafter"/>
</dbReference>
<dbReference type="Gene3D" id="2.60.40.790">
    <property type="match status" value="1"/>
</dbReference>
<dbReference type="PROSITE" id="PS01031">
    <property type="entry name" value="SHSP"/>
    <property type="match status" value="1"/>
</dbReference>
<keyword evidence="6" id="KW-1185">Reference proteome</keyword>
<dbReference type="CDD" id="cd06464">
    <property type="entry name" value="ACD_sHsps-like"/>
    <property type="match status" value="1"/>
</dbReference>
<evidence type="ECO:0000256" key="3">
    <source>
        <dbReference type="SAM" id="MobiDB-lite"/>
    </source>
</evidence>
<feature type="region of interest" description="Disordered" evidence="3">
    <location>
        <begin position="185"/>
        <end position="210"/>
    </location>
</feature>
<feature type="compositionally biased region" description="Basic and acidic residues" evidence="3">
    <location>
        <begin position="325"/>
        <end position="334"/>
    </location>
</feature>
<organism evidence="5 6">
    <name type="scientific">Adineta ricciae</name>
    <name type="common">Rotifer</name>
    <dbReference type="NCBI Taxonomy" id="249248"/>
    <lineage>
        <taxon>Eukaryota</taxon>
        <taxon>Metazoa</taxon>
        <taxon>Spiralia</taxon>
        <taxon>Gnathifera</taxon>
        <taxon>Rotifera</taxon>
        <taxon>Eurotatoria</taxon>
        <taxon>Bdelloidea</taxon>
        <taxon>Adinetida</taxon>
        <taxon>Adinetidae</taxon>
        <taxon>Adineta</taxon>
    </lineage>
</organism>
<accession>A0A813RR53</accession>
<feature type="domain" description="SHSP" evidence="4">
    <location>
        <begin position="138"/>
        <end position="252"/>
    </location>
</feature>